<dbReference type="EMBL" id="LAZR01032159">
    <property type="protein sequence ID" value="KKL51686.1"/>
    <property type="molecule type" value="Genomic_DNA"/>
</dbReference>
<comment type="caution">
    <text evidence="1">The sequence shown here is derived from an EMBL/GenBank/DDBJ whole genome shotgun (WGS) entry which is preliminary data.</text>
</comment>
<organism evidence="1">
    <name type="scientific">marine sediment metagenome</name>
    <dbReference type="NCBI Taxonomy" id="412755"/>
    <lineage>
        <taxon>unclassified sequences</taxon>
        <taxon>metagenomes</taxon>
        <taxon>ecological metagenomes</taxon>
    </lineage>
</organism>
<gene>
    <name evidence="1" type="ORF">LCGC14_2293010</name>
</gene>
<sequence>MLYMVVATHGPDTCAVFVEDIKQKVLAVGPRMEEIAKAHGVTMKGSWVGMVAHTTFMLMDAPSGHAVQDFVSEVELHSWNTVVMYPVETFHEAMQKIK</sequence>
<protein>
    <recommendedName>
        <fullName evidence="2">Muconolactone isomerase domain-containing protein</fullName>
    </recommendedName>
</protein>
<evidence type="ECO:0008006" key="2">
    <source>
        <dbReference type="Google" id="ProtNLM"/>
    </source>
</evidence>
<accession>A0A0F9DD92</accession>
<dbReference type="AlphaFoldDB" id="A0A0F9DD92"/>
<reference evidence="1" key="1">
    <citation type="journal article" date="2015" name="Nature">
        <title>Complex archaea that bridge the gap between prokaryotes and eukaryotes.</title>
        <authorList>
            <person name="Spang A."/>
            <person name="Saw J.H."/>
            <person name="Jorgensen S.L."/>
            <person name="Zaremba-Niedzwiedzka K."/>
            <person name="Martijn J."/>
            <person name="Lind A.E."/>
            <person name="van Eijk R."/>
            <person name="Schleper C."/>
            <person name="Guy L."/>
            <person name="Ettema T.J."/>
        </authorList>
    </citation>
    <scope>NUCLEOTIDE SEQUENCE</scope>
</reference>
<dbReference type="InterPro" id="IPR021734">
    <property type="entry name" value="DUF3303"/>
</dbReference>
<proteinExistence type="predicted"/>
<evidence type="ECO:0000313" key="1">
    <source>
        <dbReference type="EMBL" id="KKL51686.1"/>
    </source>
</evidence>
<dbReference type="Pfam" id="PF11746">
    <property type="entry name" value="DUF3303"/>
    <property type="match status" value="1"/>
</dbReference>
<name>A0A0F9DD92_9ZZZZ</name>